<evidence type="ECO:0000313" key="8">
    <source>
        <dbReference type="Proteomes" id="UP001165074"/>
    </source>
</evidence>
<protein>
    <recommendedName>
        <fullName evidence="1">site-specific DNA-methyltransferase (adenine-specific)</fullName>
        <ecNumber evidence="1">2.1.1.72</ecNumber>
    </recommendedName>
</protein>
<dbReference type="GO" id="GO:0006304">
    <property type="term" value="P:DNA modification"/>
    <property type="evidence" value="ECO:0007669"/>
    <property type="project" value="InterPro"/>
</dbReference>
<evidence type="ECO:0000256" key="3">
    <source>
        <dbReference type="ARBA" id="ARBA00022679"/>
    </source>
</evidence>
<name>A0A9W6VRI7_9ACTN</name>
<keyword evidence="8" id="KW-1185">Reference proteome</keyword>
<dbReference type="InterPro" id="IPR011639">
    <property type="entry name" value="MethylTrfase_TaqI-like_dom"/>
</dbReference>
<evidence type="ECO:0000259" key="6">
    <source>
        <dbReference type="Pfam" id="PF07669"/>
    </source>
</evidence>
<dbReference type="InterPro" id="IPR029063">
    <property type="entry name" value="SAM-dependent_MTases_sf"/>
</dbReference>
<keyword evidence="3" id="KW-0808">Transferase</keyword>
<organism evidence="7 8">
    <name type="scientific">Actinoallomurus iriomotensis</name>
    <dbReference type="NCBI Taxonomy" id="478107"/>
    <lineage>
        <taxon>Bacteria</taxon>
        <taxon>Bacillati</taxon>
        <taxon>Actinomycetota</taxon>
        <taxon>Actinomycetes</taxon>
        <taxon>Streptosporangiales</taxon>
        <taxon>Thermomonosporaceae</taxon>
        <taxon>Actinoallomurus</taxon>
    </lineage>
</organism>
<dbReference type="PRINTS" id="PR00507">
    <property type="entry name" value="N12N6MTFRASE"/>
</dbReference>
<evidence type="ECO:0000313" key="7">
    <source>
        <dbReference type="EMBL" id="GLY82298.1"/>
    </source>
</evidence>
<evidence type="ECO:0000256" key="5">
    <source>
        <dbReference type="ARBA" id="ARBA00047942"/>
    </source>
</evidence>
<comment type="catalytic activity">
    <reaction evidence="5">
        <text>a 2'-deoxyadenosine in DNA + S-adenosyl-L-methionine = an N(6)-methyl-2'-deoxyadenosine in DNA + S-adenosyl-L-homocysteine + H(+)</text>
        <dbReference type="Rhea" id="RHEA:15197"/>
        <dbReference type="Rhea" id="RHEA-COMP:12418"/>
        <dbReference type="Rhea" id="RHEA-COMP:12419"/>
        <dbReference type="ChEBI" id="CHEBI:15378"/>
        <dbReference type="ChEBI" id="CHEBI:57856"/>
        <dbReference type="ChEBI" id="CHEBI:59789"/>
        <dbReference type="ChEBI" id="CHEBI:90615"/>
        <dbReference type="ChEBI" id="CHEBI:90616"/>
        <dbReference type="EC" id="2.1.1.72"/>
    </reaction>
</comment>
<dbReference type="GO" id="GO:0032259">
    <property type="term" value="P:methylation"/>
    <property type="evidence" value="ECO:0007669"/>
    <property type="project" value="UniProtKB-KW"/>
</dbReference>
<dbReference type="RefSeq" id="WP_285565940.1">
    <property type="nucleotide sequence ID" value="NZ_BSTK01000001.1"/>
</dbReference>
<dbReference type="Gene3D" id="3.40.50.150">
    <property type="entry name" value="Vaccinia Virus protein VP39"/>
    <property type="match status" value="2"/>
</dbReference>
<sequence length="1376" mass="153359">MNRATELPVGVTTGGALLPDETLLRIASGKDLPGAKPGDYHLGAGETVNEAAERSWTYLRGKYAALRDKLDELPDDDPAIGVTREYWLTRLFHELEFGRLPLVGAGGLASDDGEKQFAISHHWQHVPIHLLGWGVTLDRRSKGVAGAADAAPQSLVQEYLNRSTAALWGIVTNGRLLRVLRDSSVLAGAAYIEFDLEAIFDGEAFDAFVLLYRVAHASRFEVRGEDAGPATCWLEKWRLEAIDSGARVLDQLRLSVKDAIETLGTGFIQHPDNGTLRKALADRDNRDVTPETMHRALLRVVYRLLFLFVVEDRDVLFAPDTPLAAQDRYMAFFATARLRRVAARRHGGPHSDQWQALTLVLDGLGRRDGLPSLGVPALGGIFKPTPADQPLFGCALTNEHLFKAVRSLSRVRDLKARRIRPVDFRHLGAEELGSVYEWLLEYVPKHDPAQRTFKLLELSGNDRKKTGSYYTPSSLVDCLLDTTLDPVIDDAVKSGRTREEQEKALLALTICDPACGSGHFLVAAARRIAKRLAFVRTGDPEPGEKDVRHALREVVSQCVYGVDLNPMAIELAKVSLWLEAVEPGKPLGYLDAHLRVGNALLGTTPKLLARGLPDDAFKPIEGDDKKWVTALKKRNKTEREAYEMRARQAQGELFDDFGLRSGTAELAEEMTDIADLGDDTWDKVHKQAEKFQKLQQSTEYLEAKLLADAWCAAFVWVKAPDAPPAITTRNLLDIQQGRVAHEIDAELKKLVEQYRFFHWHLEFPEVFGVSEGDEATGADDRTGWAGGFSCVLGNPPWDKVDFEDKKYFSVVDPSIAAISGTARRTRIAEWIEEQPEEGARYLAARRTVKSTFHFASQSGAFPLCARGLTVKGVTMLQVDQLFAERFASIVASDGCAGCIIPTAIGTSAGAQYLFQDFTKRGSIKALYDFENRKPHFVDVHSSYKFCLLSLTGRGSHESAAKLAFFLYDTPDLDNAGCVLELSPEEIHLINPNTGTLPIFRSRRDADLTASIYRRIPVLCNESDPMGGPWGIRFKPTLFHMTDDSGLFRKREDLEAEGWDLDGNVFVRGGERMLPLYEGKMVHHFDHRWNSYYGTGNEDRRQLTSAEKQESATVADPRYWVSEVDIPRKDKNGEEIFLPGVTTRLADVEWERDWLCGWRDVCRATDERTAIPTFIPRTAVGHTYPLMLPQVSPDLTASLIATQSSFVYDYVSRQKIGGMHMALMTWKQLPVPSPEALAAHVPFIVPRVLELVYSAHDMAPLARELGDYGAPFQWDESRRAIIRAELDAYFFHLYGIAAEDVDYIMETFRTENGGLKHNDIAKYGTYRTKDLILDLYARMKAAGASLDTPLVDRENFTSALVPPPGLGPRHAGLAEGR</sequence>
<dbReference type="GO" id="GO:0009007">
    <property type="term" value="F:site-specific DNA-methyltransferase (adenine-specific) activity"/>
    <property type="evidence" value="ECO:0007669"/>
    <property type="project" value="UniProtKB-EC"/>
</dbReference>
<gene>
    <name evidence="7" type="ORF">Airi02_002300</name>
</gene>
<dbReference type="PANTHER" id="PTHR33841:SF1">
    <property type="entry name" value="DNA METHYLTRANSFERASE A"/>
    <property type="match status" value="1"/>
</dbReference>
<reference evidence="7" key="1">
    <citation type="submission" date="2023-03" db="EMBL/GenBank/DDBJ databases">
        <title>Actinoallomurus iriomotensis NBRC 103684.</title>
        <authorList>
            <person name="Ichikawa N."/>
            <person name="Sato H."/>
            <person name="Tonouchi N."/>
        </authorList>
    </citation>
    <scope>NUCLEOTIDE SEQUENCE</scope>
    <source>
        <strain evidence="7">NBRC 103684</strain>
    </source>
</reference>
<dbReference type="EMBL" id="BSTK01000001">
    <property type="protein sequence ID" value="GLY82298.1"/>
    <property type="molecule type" value="Genomic_DNA"/>
</dbReference>
<accession>A0A9W6VRI7</accession>
<dbReference type="EC" id="2.1.1.72" evidence="1"/>
<feature type="domain" description="Type II methyltransferase M.TaqI-like" evidence="6">
    <location>
        <begin position="557"/>
        <end position="803"/>
    </location>
</feature>
<comment type="caution">
    <text evidence="7">The sequence shown here is derived from an EMBL/GenBank/DDBJ whole genome shotgun (WGS) entry which is preliminary data.</text>
</comment>
<dbReference type="InterPro" id="IPR050953">
    <property type="entry name" value="N4_N6_ade-DNA_methylase"/>
</dbReference>
<dbReference type="PANTHER" id="PTHR33841">
    <property type="entry name" value="DNA METHYLTRANSFERASE YEEA-RELATED"/>
    <property type="match status" value="1"/>
</dbReference>
<evidence type="ECO:0000256" key="4">
    <source>
        <dbReference type="ARBA" id="ARBA00022691"/>
    </source>
</evidence>
<evidence type="ECO:0000256" key="2">
    <source>
        <dbReference type="ARBA" id="ARBA00022603"/>
    </source>
</evidence>
<dbReference type="Pfam" id="PF07669">
    <property type="entry name" value="Eco57I"/>
    <property type="match status" value="1"/>
</dbReference>
<keyword evidence="2" id="KW-0489">Methyltransferase</keyword>
<proteinExistence type="predicted"/>
<dbReference type="SUPFAM" id="SSF53335">
    <property type="entry name" value="S-adenosyl-L-methionine-dependent methyltransferases"/>
    <property type="match status" value="1"/>
</dbReference>
<evidence type="ECO:0000256" key="1">
    <source>
        <dbReference type="ARBA" id="ARBA00011900"/>
    </source>
</evidence>
<dbReference type="Proteomes" id="UP001165074">
    <property type="component" value="Unassembled WGS sequence"/>
</dbReference>
<keyword evidence="4" id="KW-0949">S-adenosyl-L-methionine</keyword>